<dbReference type="STRING" id="564608.C1N9H3"/>
<dbReference type="PANTHER" id="PTHR43648:SF1">
    <property type="entry name" value="ELECTRON TRANSFER FLAVOPROTEIN BETA SUBUNIT LYSINE METHYLTRANSFERASE"/>
    <property type="match status" value="1"/>
</dbReference>
<dbReference type="PANTHER" id="PTHR43648">
    <property type="entry name" value="ELECTRON TRANSFER FLAVOPROTEIN BETA SUBUNIT LYSINE METHYLTRANSFERASE"/>
    <property type="match status" value="1"/>
</dbReference>
<protein>
    <recommendedName>
        <fullName evidence="5">ETFB lysine methyltransferase</fullName>
    </recommendedName>
    <alternativeName>
        <fullName evidence="4">Protein N-lysine methyltransferase METTL20</fullName>
    </alternativeName>
</protein>
<dbReference type="GeneID" id="9690060"/>
<evidence type="ECO:0000256" key="4">
    <source>
        <dbReference type="ARBA" id="ARBA00041867"/>
    </source>
</evidence>
<keyword evidence="1" id="KW-0489">Methyltransferase</keyword>
<evidence type="ECO:0000256" key="3">
    <source>
        <dbReference type="ARBA" id="ARBA00037932"/>
    </source>
</evidence>
<reference evidence="7 8" key="1">
    <citation type="journal article" date="2009" name="Science">
        <title>Green evolution and dynamic adaptations revealed by genomes of the marine picoeukaryotes Micromonas.</title>
        <authorList>
            <person name="Worden A.Z."/>
            <person name="Lee J.H."/>
            <person name="Mock T."/>
            <person name="Rouze P."/>
            <person name="Simmons M.P."/>
            <person name="Aerts A.L."/>
            <person name="Allen A.E."/>
            <person name="Cuvelier M.L."/>
            <person name="Derelle E."/>
            <person name="Everett M.V."/>
            <person name="Foulon E."/>
            <person name="Grimwood J."/>
            <person name="Gundlach H."/>
            <person name="Henrissat B."/>
            <person name="Napoli C."/>
            <person name="McDonald S.M."/>
            <person name="Parker M.S."/>
            <person name="Rombauts S."/>
            <person name="Salamov A."/>
            <person name="Von Dassow P."/>
            <person name="Badger J.H."/>
            <person name="Coutinho P.M."/>
            <person name="Demir E."/>
            <person name="Dubchak I."/>
            <person name="Gentemann C."/>
            <person name="Eikrem W."/>
            <person name="Gready J.E."/>
            <person name="John U."/>
            <person name="Lanier W."/>
            <person name="Lindquist E.A."/>
            <person name="Lucas S."/>
            <person name="Mayer K.F."/>
            <person name="Moreau H."/>
            <person name="Not F."/>
            <person name="Otillar R."/>
            <person name="Panaud O."/>
            <person name="Pangilinan J."/>
            <person name="Paulsen I."/>
            <person name="Piegu B."/>
            <person name="Poliakov A."/>
            <person name="Robbens S."/>
            <person name="Schmutz J."/>
            <person name="Toulza E."/>
            <person name="Wyss T."/>
            <person name="Zelensky A."/>
            <person name="Zhou K."/>
            <person name="Armbrust E.V."/>
            <person name="Bhattacharya D."/>
            <person name="Goodenough U.W."/>
            <person name="Van de Peer Y."/>
            <person name="Grigoriev I.V."/>
        </authorList>
    </citation>
    <scope>NUCLEOTIDE SEQUENCE [LARGE SCALE GENOMIC DNA]</scope>
    <source>
        <strain evidence="7 8">CCMP1545</strain>
    </source>
</reference>
<dbReference type="OrthoDB" id="194386at2759"/>
<dbReference type="EMBL" id="GG663751">
    <property type="protein sequence ID" value="EEH51358.1"/>
    <property type="molecule type" value="Genomic_DNA"/>
</dbReference>
<dbReference type="AlphaFoldDB" id="C1N9H3"/>
<gene>
    <name evidence="7" type="ORF">MICPUCDRAFT_54504</name>
</gene>
<evidence type="ECO:0000313" key="7">
    <source>
        <dbReference type="EMBL" id="EEH51358.1"/>
    </source>
</evidence>
<evidence type="ECO:0000256" key="1">
    <source>
        <dbReference type="ARBA" id="ARBA00022603"/>
    </source>
</evidence>
<sequence length="188" mass="19404">MGDGWDARHGAILGVDTPDTIALVTAADLVAPRPCELVPELPMYLVNRGDDILELWERVESFVAASASSDSSSDSSDASSSVSSSSRPELHPPYFAVPWAGGQGVARYVLDNPECVAGKRVLDVGSGCGVAALAAAAAGAAEVTANDVDPLASVAFRANARLCGLSGASSFHTEWSPYDRVRVVNAVS</sequence>
<dbReference type="InterPro" id="IPR029063">
    <property type="entry name" value="SAM-dependent_MTases_sf"/>
</dbReference>
<evidence type="ECO:0000256" key="2">
    <source>
        <dbReference type="ARBA" id="ARBA00022679"/>
    </source>
</evidence>
<dbReference type="SUPFAM" id="SSF53335">
    <property type="entry name" value="S-adenosyl-L-methionine-dependent methyltransferases"/>
    <property type="match status" value="1"/>
</dbReference>
<evidence type="ECO:0000256" key="6">
    <source>
        <dbReference type="SAM" id="MobiDB-lite"/>
    </source>
</evidence>
<dbReference type="Gene3D" id="3.40.50.150">
    <property type="entry name" value="Vaccinia Virus protein VP39"/>
    <property type="match status" value="1"/>
</dbReference>
<dbReference type="GO" id="GO:0016279">
    <property type="term" value="F:protein-lysine N-methyltransferase activity"/>
    <property type="evidence" value="ECO:0007669"/>
    <property type="project" value="TreeGrafter"/>
</dbReference>
<keyword evidence="2" id="KW-0808">Transferase</keyword>
<accession>C1N9H3</accession>
<dbReference type="RefSeq" id="XP_003064453.1">
    <property type="nucleotide sequence ID" value="XM_003064407.1"/>
</dbReference>
<keyword evidence="8" id="KW-1185">Reference proteome</keyword>
<dbReference type="InterPro" id="IPR050078">
    <property type="entry name" value="Ribosomal_L11_MeTrfase_PrmA"/>
</dbReference>
<dbReference type="Proteomes" id="UP000001876">
    <property type="component" value="Unassembled WGS sequence"/>
</dbReference>
<evidence type="ECO:0000313" key="8">
    <source>
        <dbReference type="Proteomes" id="UP000001876"/>
    </source>
</evidence>
<feature type="region of interest" description="Disordered" evidence="6">
    <location>
        <begin position="67"/>
        <end position="89"/>
    </location>
</feature>
<name>C1N9H3_MICPC</name>
<feature type="compositionally biased region" description="Low complexity" evidence="6">
    <location>
        <begin position="67"/>
        <end position="86"/>
    </location>
</feature>
<dbReference type="GO" id="GO:0005759">
    <property type="term" value="C:mitochondrial matrix"/>
    <property type="evidence" value="ECO:0007669"/>
    <property type="project" value="TreeGrafter"/>
</dbReference>
<comment type="similarity">
    <text evidence="3">Belongs to the methyltransferase superfamily. ETFBKMT family.</text>
</comment>
<dbReference type="GO" id="GO:0032259">
    <property type="term" value="P:methylation"/>
    <property type="evidence" value="ECO:0007669"/>
    <property type="project" value="UniProtKB-KW"/>
</dbReference>
<dbReference type="Pfam" id="PF06325">
    <property type="entry name" value="PrmA"/>
    <property type="match status" value="1"/>
</dbReference>
<dbReference type="KEGG" id="mpp:MICPUCDRAFT_54504"/>
<evidence type="ECO:0000256" key="5">
    <source>
        <dbReference type="ARBA" id="ARBA00042266"/>
    </source>
</evidence>
<proteinExistence type="inferred from homology"/>
<organism evidence="8">
    <name type="scientific">Micromonas pusilla (strain CCMP1545)</name>
    <name type="common">Picoplanktonic green alga</name>
    <dbReference type="NCBI Taxonomy" id="564608"/>
    <lineage>
        <taxon>Eukaryota</taxon>
        <taxon>Viridiplantae</taxon>
        <taxon>Chlorophyta</taxon>
        <taxon>Mamiellophyceae</taxon>
        <taxon>Mamiellales</taxon>
        <taxon>Mamiellaceae</taxon>
        <taxon>Micromonas</taxon>
    </lineage>
</organism>